<reference evidence="1 2" key="1">
    <citation type="submission" date="2018-08" db="EMBL/GenBank/DDBJ databases">
        <title>A genome reference for cultivated species of the human gut microbiota.</title>
        <authorList>
            <person name="Zou Y."/>
            <person name="Xue W."/>
            <person name="Luo G."/>
        </authorList>
    </citation>
    <scope>NUCLEOTIDE SEQUENCE [LARGE SCALE GENOMIC DNA]</scope>
    <source>
        <strain evidence="1 2">TF11-11</strain>
    </source>
</reference>
<dbReference type="AlphaFoldDB" id="A0A3E4M0P2"/>
<evidence type="ECO:0000313" key="2">
    <source>
        <dbReference type="Proteomes" id="UP000261208"/>
    </source>
</evidence>
<comment type="caution">
    <text evidence="1">The sequence shown here is derived from an EMBL/GenBank/DDBJ whole genome shotgun (WGS) entry which is preliminary data.</text>
</comment>
<accession>A0A3E4M0P2</accession>
<dbReference type="Proteomes" id="UP000261208">
    <property type="component" value="Unassembled WGS sequence"/>
</dbReference>
<organism evidence="1 2">
    <name type="scientific">Dorea formicigenerans</name>
    <dbReference type="NCBI Taxonomy" id="39486"/>
    <lineage>
        <taxon>Bacteria</taxon>
        <taxon>Bacillati</taxon>
        <taxon>Bacillota</taxon>
        <taxon>Clostridia</taxon>
        <taxon>Lachnospirales</taxon>
        <taxon>Lachnospiraceae</taxon>
        <taxon>Dorea</taxon>
    </lineage>
</organism>
<name>A0A3E4M0P2_9FIRM</name>
<sequence length="66" mass="7769">MLNIGKVCIINIVTIIRNYWVDFSNHVDEMGDNLSLSVGNTIEFGYKIIHNYRMFSSHIDTYRTER</sequence>
<dbReference type="EMBL" id="QSQQ01000033">
    <property type="protein sequence ID" value="RGK43257.1"/>
    <property type="molecule type" value="Genomic_DNA"/>
</dbReference>
<gene>
    <name evidence="1" type="ORF">DXD10_16180</name>
</gene>
<protein>
    <submittedName>
        <fullName evidence="1">Uncharacterized protein</fullName>
    </submittedName>
</protein>
<proteinExistence type="predicted"/>
<evidence type="ECO:0000313" key="1">
    <source>
        <dbReference type="EMBL" id="RGK43257.1"/>
    </source>
</evidence>